<evidence type="ECO:0000313" key="3">
    <source>
        <dbReference type="Proteomes" id="UP000274429"/>
    </source>
</evidence>
<proteinExistence type="predicted"/>
<evidence type="ECO:0000313" key="4">
    <source>
        <dbReference type="WBParaSite" id="TTAC_0000796401-mRNA-1"/>
    </source>
</evidence>
<feature type="compositionally biased region" description="Low complexity" evidence="1">
    <location>
        <begin position="37"/>
        <end position="50"/>
    </location>
</feature>
<reference evidence="2 3" key="2">
    <citation type="submission" date="2018-11" db="EMBL/GenBank/DDBJ databases">
        <authorList>
            <consortium name="Pathogen Informatics"/>
        </authorList>
    </citation>
    <scope>NUCLEOTIDE SEQUENCE [LARGE SCALE GENOMIC DNA]</scope>
</reference>
<dbReference type="Proteomes" id="UP000274429">
    <property type="component" value="Unassembled WGS sequence"/>
</dbReference>
<dbReference type="EMBL" id="UYWX01020424">
    <property type="protein sequence ID" value="VDM32426.1"/>
    <property type="molecule type" value="Genomic_DNA"/>
</dbReference>
<evidence type="ECO:0000256" key="1">
    <source>
        <dbReference type="SAM" id="MobiDB-lite"/>
    </source>
</evidence>
<accession>A0A0R3X3M8</accession>
<dbReference type="AlphaFoldDB" id="A0A0R3X3M8"/>
<dbReference type="WBParaSite" id="TTAC_0000796401-mRNA-1">
    <property type="protein sequence ID" value="TTAC_0000796401-mRNA-1"/>
    <property type="gene ID" value="TTAC_0000796401"/>
</dbReference>
<keyword evidence="3" id="KW-1185">Reference proteome</keyword>
<feature type="region of interest" description="Disordered" evidence="1">
    <location>
        <begin position="37"/>
        <end position="88"/>
    </location>
</feature>
<sequence>MMLDASKASAMADVSRISGCNLELLLYIRNLITVRAPHSPSASPSNSTTSRLPPLKPVTATPEEAPSGVEEVEQHSPLVGPIPDEERF</sequence>
<name>A0A0R3X3M8_HYDTA</name>
<evidence type="ECO:0000313" key="2">
    <source>
        <dbReference type="EMBL" id="VDM32426.1"/>
    </source>
</evidence>
<organism evidence="4">
    <name type="scientific">Hydatigena taeniaeformis</name>
    <name type="common">Feline tapeworm</name>
    <name type="synonym">Taenia taeniaeformis</name>
    <dbReference type="NCBI Taxonomy" id="6205"/>
    <lineage>
        <taxon>Eukaryota</taxon>
        <taxon>Metazoa</taxon>
        <taxon>Spiralia</taxon>
        <taxon>Lophotrochozoa</taxon>
        <taxon>Platyhelminthes</taxon>
        <taxon>Cestoda</taxon>
        <taxon>Eucestoda</taxon>
        <taxon>Cyclophyllidea</taxon>
        <taxon>Taeniidae</taxon>
        <taxon>Hydatigera</taxon>
    </lineage>
</organism>
<gene>
    <name evidence="2" type="ORF">TTAC_LOCUS7949</name>
</gene>
<reference evidence="4" key="1">
    <citation type="submission" date="2017-02" db="UniProtKB">
        <authorList>
            <consortium name="WormBaseParasite"/>
        </authorList>
    </citation>
    <scope>IDENTIFICATION</scope>
</reference>
<protein>
    <submittedName>
        <fullName evidence="2 4">Uncharacterized protein</fullName>
    </submittedName>
</protein>